<feature type="coiled-coil region" evidence="12">
    <location>
        <begin position="676"/>
        <end position="717"/>
    </location>
</feature>
<evidence type="ECO:0000256" key="12">
    <source>
        <dbReference type="SAM" id="Coils"/>
    </source>
</evidence>
<dbReference type="GO" id="GO:0006423">
    <property type="term" value="P:cysteinyl-tRNA aminoacylation"/>
    <property type="evidence" value="ECO:0007669"/>
    <property type="project" value="InterPro"/>
</dbReference>
<evidence type="ECO:0000256" key="10">
    <source>
        <dbReference type="ARBA" id="ARBA00031499"/>
    </source>
</evidence>
<dbReference type="Gene3D" id="3.40.50.620">
    <property type="entry name" value="HUPs"/>
    <property type="match status" value="1"/>
</dbReference>
<comment type="cofactor">
    <cofactor evidence="1">
        <name>Zn(2+)</name>
        <dbReference type="ChEBI" id="CHEBI:29105"/>
    </cofactor>
</comment>
<dbReference type="InterPro" id="IPR009080">
    <property type="entry name" value="tRNAsynth_Ia_anticodon-bd"/>
</dbReference>
<reference evidence="15" key="1">
    <citation type="submission" date="2022-10" db="EMBL/GenBank/DDBJ databases">
        <title>Genome assembly of Pristionchus species.</title>
        <authorList>
            <person name="Yoshida K."/>
            <person name="Sommer R.J."/>
        </authorList>
    </citation>
    <scope>NUCLEOTIDE SEQUENCE [LARGE SCALE GENOMIC DNA]</scope>
    <source>
        <strain evidence="15">RS5460</strain>
    </source>
</reference>
<dbReference type="CDD" id="cd00672">
    <property type="entry name" value="CysRS_core"/>
    <property type="match status" value="1"/>
</dbReference>
<evidence type="ECO:0000256" key="4">
    <source>
        <dbReference type="ARBA" id="ARBA00022723"/>
    </source>
</evidence>
<keyword evidence="9" id="KW-0030">Aminoacyl-tRNA synthetase</keyword>
<evidence type="ECO:0000256" key="5">
    <source>
        <dbReference type="ARBA" id="ARBA00022741"/>
    </source>
</evidence>
<proteinExistence type="inferred from homology"/>
<evidence type="ECO:0000256" key="9">
    <source>
        <dbReference type="ARBA" id="ARBA00023146"/>
    </source>
</evidence>
<dbReference type="GO" id="GO:0005737">
    <property type="term" value="C:cytoplasm"/>
    <property type="evidence" value="ECO:0007669"/>
    <property type="project" value="TreeGrafter"/>
</dbReference>
<dbReference type="EC" id="6.1.1.16" evidence="2"/>
<dbReference type="InterPro" id="IPR024909">
    <property type="entry name" value="Cys-tRNA/MSH_ligase"/>
</dbReference>
<keyword evidence="6" id="KW-0862">Zinc</keyword>
<dbReference type="InterPro" id="IPR015803">
    <property type="entry name" value="Cys-tRNA-ligase"/>
</dbReference>
<comment type="caution">
    <text evidence="14">The sequence shown here is derived from an EMBL/GenBank/DDBJ whole genome shotgun (WGS) entry which is preliminary data.</text>
</comment>
<keyword evidence="7" id="KW-0067">ATP-binding</keyword>
<evidence type="ECO:0000256" key="6">
    <source>
        <dbReference type="ARBA" id="ARBA00022833"/>
    </source>
</evidence>
<gene>
    <name evidence="14" type="ORF">PMAYCL1PPCAC_18078</name>
</gene>
<evidence type="ECO:0000259" key="13">
    <source>
        <dbReference type="Pfam" id="PF01406"/>
    </source>
</evidence>
<feature type="non-terminal residue" evidence="14">
    <location>
        <position position="1"/>
    </location>
</feature>
<dbReference type="AlphaFoldDB" id="A0AAN5CNU5"/>
<dbReference type="NCBIfam" id="TIGR00435">
    <property type="entry name" value="cysS"/>
    <property type="match status" value="1"/>
</dbReference>
<organism evidence="14 15">
    <name type="scientific">Pristionchus mayeri</name>
    <dbReference type="NCBI Taxonomy" id="1317129"/>
    <lineage>
        <taxon>Eukaryota</taxon>
        <taxon>Metazoa</taxon>
        <taxon>Ecdysozoa</taxon>
        <taxon>Nematoda</taxon>
        <taxon>Chromadorea</taxon>
        <taxon>Rhabditida</taxon>
        <taxon>Rhabditina</taxon>
        <taxon>Diplogasteromorpha</taxon>
        <taxon>Diplogasteroidea</taxon>
        <taxon>Neodiplogasteridae</taxon>
        <taxon>Pristionchus</taxon>
    </lineage>
</organism>
<dbReference type="HAMAP" id="MF_00041">
    <property type="entry name" value="Cys_tRNA_synth"/>
    <property type="match status" value="1"/>
</dbReference>
<name>A0AAN5CNU5_9BILA</name>
<evidence type="ECO:0000256" key="1">
    <source>
        <dbReference type="ARBA" id="ARBA00001947"/>
    </source>
</evidence>
<evidence type="ECO:0000256" key="7">
    <source>
        <dbReference type="ARBA" id="ARBA00022840"/>
    </source>
</evidence>
<dbReference type="InterPro" id="IPR032678">
    <property type="entry name" value="tRNA-synt_1_cat_dom"/>
</dbReference>
<evidence type="ECO:0000256" key="8">
    <source>
        <dbReference type="ARBA" id="ARBA00022917"/>
    </source>
</evidence>
<dbReference type="PRINTS" id="PR00983">
    <property type="entry name" value="TRNASYNTHCYS"/>
</dbReference>
<evidence type="ECO:0000313" key="14">
    <source>
        <dbReference type="EMBL" id="GMR47883.1"/>
    </source>
</evidence>
<feature type="domain" description="tRNA synthetases class I catalytic" evidence="13">
    <location>
        <begin position="66"/>
        <end position="483"/>
    </location>
</feature>
<dbReference type="GO" id="GO:0004817">
    <property type="term" value="F:cysteine-tRNA ligase activity"/>
    <property type="evidence" value="ECO:0007669"/>
    <property type="project" value="UniProtKB-EC"/>
</dbReference>
<dbReference type="SUPFAM" id="SSF52374">
    <property type="entry name" value="Nucleotidylyl transferase"/>
    <property type="match status" value="1"/>
</dbReference>
<evidence type="ECO:0000256" key="3">
    <source>
        <dbReference type="ARBA" id="ARBA00022598"/>
    </source>
</evidence>
<dbReference type="Gene3D" id="1.20.120.1910">
    <property type="entry name" value="Cysteine-tRNA ligase, C-terminal anti-codon recognition domain"/>
    <property type="match status" value="1"/>
</dbReference>
<keyword evidence="4" id="KW-0479">Metal-binding</keyword>
<keyword evidence="3" id="KW-0436">Ligase</keyword>
<keyword evidence="5" id="KW-0547">Nucleotide-binding</keyword>
<dbReference type="EMBL" id="BTRK01000004">
    <property type="protein sequence ID" value="GMR47883.1"/>
    <property type="molecule type" value="Genomic_DNA"/>
</dbReference>
<dbReference type="PANTHER" id="PTHR10890">
    <property type="entry name" value="CYSTEINYL-TRNA SYNTHETASE"/>
    <property type="match status" value="1"/>
</dbReference>
<sequence>SLYRPIIALSSPIRLLRRASSSILAAMSTEAVPTKREQPLWKVPENASPPKHLSLYNSLTRKKEIFQPNNGKVVKWYICGPTVYDSSHMGHARAYLSFDILRRVMQDYFGYHVVYAMNITDIDDKIIKRARQRHLLTSYLDEKGIEVTKVIEDVVKALTHFKVKYDEEADADKKLMMDKMMRKVNTSCNELEKALIGGDSEWIERAKGNLLNEARDVLSDWLDSQKGETVNEHAVFDQLAKTYENEFFSDMARLNVLPPNILTRVSEYVPEIVIFVEEIISNGYAYATADGSVYFDTAAFSANPIHSYAKLVPEAYGDVDEEQLAKNMREGEGELSLGTEAMQLKRNPNDFALWKAFKAGEPFWDSPWGKGRPGWHIECSAMCGAVFGDKLDIHAGGSDLKFPHHDNEIAQCEAHFKSDNWVNYFLHAGTLRIQGLKMSKSLKNFITIRDALRQYSCRQMRILFLMNNWTDTLDYCSNAMDRALHFERISNDFMQLVKDILRKNYKPDSSTGYHKLNASELEIQEKFNAIREEFHAALCDSVDTRTAMEKLRDLITIGNAYIVEKEKAHSTPNCVLLRDMAVYITSQLRMFGIPTSGDIGFPVESDGEGSLNGNLEETIMPYLSVLADFREKVRAIAREHKVTPILEECDRVRDEVLPELGVRLEDRANETVLKLVDKETLLMEAMQKKNAEMQKKAEKEKRLREQAEKAAAKEAQRRINPIEMFSQGDNTGKYSQYDEKGIPTHIVTGEEVTKKARKNLEKLWNTQDKLYKEYLAEQQQ</sequence>
<keyword evidence="8" id="KW-0648">Protein biosynthesis</keyword>
<dbReference type="SUPFAM" id="SSF47323">
    <property type="entry name" value="Anticodon-binding domain of a subclass of class I aminoacyl-tRNA synthetases"/>
    <property type="match status" value="1"/>
</dbReference>
<dbReference type="InterPro" id="IPR014729">
    <property type="entry name" value="Rossmann-like_a/b/a_fold"/>
</dbReference>
<dbReference type="Pfam" id="PF01406">
    <property type="entry name" value="tRNA-synt_1e"/>
    <property type="match status" value="1"/>
</dbReference>
<dbReference type="GO" id="GO:0046872">
    <property type="term" value="F:metal ion binding"/>
    <property type="evidence" value="ECO:0007669"/>
    <property type="project" value="UniProtKB-KW"/>
</dbReference>
<accession>A0AAN5CNU5</accession>
<dbReference type="Proteomes" id="UP001328107">
    <property type="component" value="Unassembled WGS sequence"/>
</dbReference>
<keyword evidence="12" id="KW-0175">Coiled coil</keyword>
<dbReference type="GO" id="GO:0005524">
    <property type="term" value="F:ATP binding"/>
    <property type="evidence" value="ECO:0007669"/>
    <property type="project" value="UniProtKB-KW"/>
</dbReference>
<evidence type="ECO:0000313" key="15">
    <source>
        <dbReference type="Proteomes" id="UP001328107"/>
    </source>
</evidence>
<evidence type="ECO:0000256" key="11">
    <source>
        <dbReference type="ARBA" id="ARBA00039362"/>
    </source>
</evidence>
<dbReference type="PANTHER" id="PTHR10890:SF3">
    <property type="entry name" value="CYSTEINE--TRNA LIGASE, CYTOPLASMIC"/>
    <property type="match status" value="1"/>
</dbReference>
<protein>
    <recommendedName>
        <fullName evidence="11">Cysteine--tRNA ligase, cytoplasmic</fullName>
        <ecNumber evidence="2">6.1.1.16</ecNumber>
    </recommendedName>
    <alternativeName>
        <fullName evidence="10">Cysteinyl-tRNA synthetase</fullName>
    </alternativeName>
</protein>
<evidence type="ECO:0000256" key="2">
    <source>
        <dbReference type="ARBA" id="ARBA00012832"/>
    </source>
</evidence>
<keyword evidence="15" id="KW-1185">Reference proteome</keyword>